<protein>
    <submittedName>
        <fullName evidence="1">Uncharacterized protein</fullName>
    </submittedName>
</protein>
<reference evidence="1" key="1">
    <citation type="journal article" date="2023" name="Insect Mol. Biol.">
        <title>Genome sequencing provides insights into the evolution of gene families encoding plant cell wall-degrading enzymes in longhorned beetles.</title>
        <authorList>
            <person name="Shin N.R."/>
            <person name="Okamura Y."/>
            <person name="Kirsch R."/>
            <person name="Pauchet Y."/>
        </authorList>
    </citation>
    <scope>NUCLEOTIDE SEQUENCE</scope>
    <source>
        <strain evidence="1">RBIC_L_NR</strain>
    </source>
</reference>
<proteinExistence type="predicted"/>
<sequence length="89" mass="10184">MDSTTFERLLSMVKERLTKQHTVMRETVSPEERLIATLIFLATGRSYEDLKYSVGISAQALGYIIPETCVIFDSLKEYMNYTKISILPS</sequence>
<evidence type="ECO:0000313" key="1">
    <source>
        <dbReference type="EMBL" id="KAJ8931991.1"/>
    </source>
</evidence>
<evidence type="ECO:0000313" key="2">
    <source>
        <dbReference type="Proteomes" id="UP001162156"/>
    </source>
</evidence>
<dbReference type="AlphaFoldDB" id="A0AAV8X228"/>
<accession>A0AAV8X228</accession>
<gene>
    <name evidence="1" type="ORF">NQ314_015037</name>
</gene>
<name>A0AAV8X228_9CUCU</name>
<dbReference type="EMBL" id="JANEYF010004174">
    <property type="protein sequence ID" value="KAJ8931991.1"/>
    <property type="molecule type" value="Genomic_DNA"/>
</dbReference>
<organism evidence="1 2">
    <name type="scientific">Rhamnusium bicolor</name>
    <dbReference type="NCBI Taxonomy" id="1586634"/>
    <lineage>
        <taxon>Eukaryota</taxon>
        <taxon>Metazoa</taxon>
        <taxon>Ecdysozoa</taxon>
        <taxon>Arthropoda</taxon>
        <taxon>Hexapoda</taxon>
        <taxon>Insecta</taxon>
        <taxon>Pterygota</taxon>
        <taxon>Neoptera</taxon>
        <taxon>Endopterygota</taxon>
        <taxon>Coleoptera</taxon>
        <taxon>Polyphaga</taxon>
        <taxon>Cucujiformia</taxon>
        <taxon>Chrysomeloidea</taxon>
        <taxon>Cerambycidae</taxon>
        <taxon>Lepturinae</taxon>
        <taxon>Rhagiini</taxon>
        <taxon>Rhamnusium</taxon>
    </lineage>
</organism>
<keyword evidence="2" id="KW-1185">Reference proteome</keyword>
<comment type="caution">
    <text evidence="1">The sequence shown here is derived from an EMBL/GenBank/DDBJ whole genome shotgun (WGS) entry which is preliminary data.</text>
</comment>
<dbReference type="Proteomes" id="UP001162156">
    <property type="component" value="Unassembled WGS sequence"/>
</dbReference>